<name>A0A0N0BIH7_9HYME</name>
<proteinExistence type="predicted"/>
<keyword evidence="2" id="KW-1185">Reference proteome</keyword>
<dbReference type="Proteomes" id="UP000053105">
    <property type="component" value="Unassembled WGS sequence"/>
</dbReference>
<protein>
    <submittedName>
        <fullName evidence="1">Uncharacterized protein</fullName>
    </submittedName>
</protein>
<accession>A0A0N0BIH7</accession>
<evidence type="ECO:0000313" key="1">
    <source>
        <dbReference type="EMBL" id="KOX77464.1"/>
    </source>
</evidence>
<evidence type="ECO:0000313" key="2">
    <source>
        <dbReference type="Proteomes" id="UP000053105"/>
    </source>
</evidence>
<dbReference type="AlphaFoldDB" id="A0A0N0BIH7"/>
<gene>
    <name evidence="1" type="ORF">WN51_09788</name>
</gene>
<organism evidence="1 2">
    <name type="scientific">Melipona quadrifasciata</name>
    <dbReference type="NCBI Taxonomy" id="166423"/>
    <lineage>
        <taxon>Eukaryota</taxon>
        <taxon>Metazoa</taxon>
        <taxon>Ecdysozoa</taxon>
        <taxon>Arthropoda</taxon>
        <taxon>Hexapoda</taxon>
        <taxon>Insecta</taxon>
        <taxon>Pterygota</taxon>
        <taxon>Neoptera</taxon>
        <taxon>Endopterygota</taxon>
        <taxon>Hymenoptera</taxon>
        <taxon>Apocrita</taxon>
        <taxon>Aculeata</taxon>
        <taxon>Apoidea</taxon>
        <taxon>Anthophila</taxon>
        <taxon>Apidae</taxon>
        <taxon>Melipona</taxon>
    </lineage>
</organism>
<reference evidence="1 2" key="1">
    <citation type="submission" date="2015-07" db="EMBL/GenBank/DDBJ databases">
        <title>The genome of Melipona quadrifasciata.</title>
        <authorList>
            <person name="Pan H."/>
            <person name="Kapheim K."/>
        </authorList>
    </citation>
    <scope>NUCLEOTIDE SEQUENCE [LARGE SCALE GENOMIC DNA]</scope>
    <source>
        <strain evidence="1">0111107301</strain>
        <tissue evidence="1">Whole body</tissue>
    </source>
</reference>
<sequence length="187" mass="21875">MEMEYKVHQAMKDLSRNFRDEFKAYSDFSAQNYQKSKMRSIQQIKEALYAITLLTKTFVTRKKMIYLKQVLRSAEIARNSASSFACTTFVDAKIGRAPKRGEIKRGDFHELTLGSRKSSHPPVATLASTKVTRWDGMSFKDPLISIWDWLQWSDLRTLPLFYFFPLPTKNDYDFFEPFSFPMATLNH</sequence>
<dbReference type="EMBL" id="KQ435732">
    <property type="protein sequence ID" value="KOX77464.1"/>
    <property type="molecule type" value="Genomic_DNA"/>
</dbReference>